<accession>A0A9W5KR42</accession>
<proteinExistence type="predicted"/>
<dbReference type="InterPro" id="IPR041587">
    <property type="entry name" value="Cry_V"/>
</dbReference>
<dbReference type="AlphaFoldDB" id="A0A9W5KR42"/>
<evidence type="ECO:0000313" key="3">
    <source>
        <dbReference type="Proteomes" id="UP000006967"/>
    </source>
</evidence>
<dbReference type="RefSeq" id="WP_002180746.1">
    <property type="nucleotide sequence ID" value="NZ_JH791885.1"/>
</dbReference>
<dbReference type="Proteomes" id="UP000006967">
    <property type="component" value="Unassembled WGS sequence"/>
</dbReference>
<evidence type="ECO:0000313" key="2">
    <source>
        <dbReference type="EMBL" id="EJR62418.1"/>
    </source>
</evidence>
<organism evidence="2 3">
    <name type="scientific">Bacillus cereus VD154</name>
    <dbReference type="NCBI Taxonomy" id="1053238"/>
    <lineage>
        <taxon>Bacteria</taxon>
        <taxon>Bacillati</taxon>
        <taxon>Bacillota</taxon>
        <taxon>Bacilli</taxon>
        <taxon>Bacillales</taxon>
        <taxon>Bacillaceae</taxon>
        <taxon>Bacillus</taxon>
        <taxon>Bacillus cereus group</taxon>
    </lineage>
</organism>
<dbReference type="Pfam" id="PF17997">
    <property type="entry name" value="Cry1Ac_D5"/>
    <property type="match status" value="1"/>
</dbReference>
<gene>
    <name evidence="2" type="ORF">IK5_05919</name>
</gene>
<name>A0A9W5KR42_BACCE</name>
<comment type="caution">
    <text evidence="2">The sequence shown here is derived from an EMBL/GenBank/DDBJ whole genome shotgun (WGS) entry which is preliminary data.</text>
</comment>
<evidence type="ECO:0000259" key="1">
    <source>
        <dbReference type="Pfam" id="PF17997"/>
    </source>
</evidence>
<protein>
    <submittedName>
        <fullName evidence="2">Pesticidal crystal protein cry5Aa</fullName>
    </submittedName>
</protein>
<sequence length="282" mass="31993">MAQNVSDHDIEEVVLKVDALSDEVFGEEKKALRKLVNQAKRLSKARNLLVGGSFENWDAWYKGRSVVRLSDHELLKSDYVFLPPPKFSPSYIFQKVEESKLKANTRYVVSGFIAHAEDLEIVVSRYGQEIQKVVQVPYGEAFPLTSGGVLCCMSRPSSDRTSTNPHFFSYSIDVGELDMTAGPGIEFGLRIVGRTGVARVSNLEIREERSLTADEIRKVQRVARNWRSEYEKERAEVTALIQPVINRINRLYENGNWVFLPIPPKRGNKDSDTLFFQGVFSC</sequence>
<dbReference type="EMBL" id="AHFG01000093">
    <property type="protein sequence ID" value="EJR62418.1"/>
    <property type="molecule type" value="Genomic_DNA"/>
</dbReference>
<reference evidence="2 3" key="1">
    <citation type="submission" date="2012-04" db="EMBL/GenBank/DDBJ databases">
        <title>The Genome Sequence of Bacillus cereus VD154.</title>
        <authorList>
            <consortium name="The Broad Institute Genome Sequencing Platform"/>
            <consortium name="The Broad Institute Genome Sequencing Center for Infectious Disease"/>
            <person name="Feldgarden M."/>
            <person name="Van der Auwera G.A."/>
            <person name="Mahillon J."/>
            <person name="Duprez V."/>
            <person name="Timmery S."/>
            <person name="Mattelet C."/>
            <person name="Dierick K."/>
            <person name="Sun M."/>
            <person name="Yu Z."/>
            <person name="Zhu L."/>
            <person name="Hu X."/>
            <person name="Shank E.B."/>
            <person name="Swiecicka I."/>
            <person name="Hansen B.M."/>
            <person name="Andrup L."/>
            <person name="Young S.K."/>
            <person name="Zeng Q."/>
            <person name="Gargeya S."/>
            <person name="Fitzgerald M."/>
            <person name="Haas B."/>
            <person name="Abouelleil A."/>
            <person name="Alvarado L."/>
            <person name="Arachchi H.M."/>
            <person name="Berlin A."/>
            <person name="Chapman S.B."/>
            <person name="Goldberg J."/>
            <person name="Griggs A."/>
            <person name="Gujja S."/>
            <person name="Hansen M."/>
            <person name="Howarth C."/>
            <person name="Imamovic A."/>
            <person name="Larimer J."/>
            <person name="McCowen C."/>
            <person name="Montmayeur A."/>
            <person name="Murphy C."/>
            <person name="Neiman D."/>
            <person name="Pearson M."/>
            <person name="Priest M."/>
            <person name="Roberts A."/>
            <person name="Saif S."/>
            <person name="Shea T."/>
            <person name="Sisk P."/>
            <person name="Sykes S."/>
            <person name="Wortman J."/>
            <person name="Nusbaum C."/>
            <person name="Birren B."/>
        </authorList>
    </citation>
    <scope>NUCLEOTIDE SEQUENCE [LARGE SCALE GENOMIC DNA]</scope>
    <source>
        <strain evidence="2 3">VD154</strain>
    </source>
</reference>
<feature type="domain" description="Pesticidal crystal protein Cry" evidence="1">
    <location>
        <begin position="88"/>
        <end position="208"/>
    </location>
</feature>